<gene>
    <name evidence="2" type="ORF">TorRG33x02_191910</name>
</gene>
<feature type="region of interest" description="Disordered" evidence="1">
    <location>
        <begin position="24"/>
        <end position="55"/>
    </location>
</feature>
<accession>A0A2P5EHD9</accession>
<keyword evidence="3" id="KW-1185">Reference proteome</keyword>
<dbReference type="InParanoid" id="A0A2P5EHD9"/>
<sequence length="238" mass="26253">MDPVGFYMDSRCFLNSEPYWIHSSSNGPKVDPSDSEADPFDQGVSPFDSDSDVDSSSIALKEGVSSLIPHPQVSTQAAEASCRLHLSLALSSVSFSGSGLTVTPASPLAANSTCPQLSDMEDVPDSPRGFAIGNYFRDLQPGETYSHRSELNWVPTALRNWVRRAQVVDRVEAGVGHFELEEAGYVHEVNIFRHSHWGPGNPIERPSMVIQGYGNAEDKDQWFVKKFWASECVILWSM</sequence>
<organism evidence="2 3">
    <name type="scientific">Trema orientale</name>
    <name type="common">Charcoal tree</name>
    <name type="synonym">Celtis orientalis</name>
    <dbReference type="NCBI Taxonomy" id="63057"/>
    <lineage>
        <taxon>Eukaryota</taxon>
        <taxon>Viridiplantae</taxon>
        <taxon>Streptophyta</taxon>
        <taxon>Embryophyta</taxon>
        <taxon>Tracheophyta</taxon>
        <taxon>Spermatophyta</taxon>
        <taxon>Magnoliopsida</taxon>
        <taxon>eudicotyledons</taxon>
        <taxon>Gunneridae</taxon>
        <taxon>Pentapetalae</taxon>
        <taxon>rosids</taxon>
        <taxon>fabids</taxon>
        <taxon>Rosales</taxon>
        <taxon>Cannabaceae</taxon>
        <taxon>Trema</taxon>
    </lineage>
</organism>
<dbReference type="EMBL" id="JXTC01000154">
    <property type="protein sequence ID" value="PON84939.1"/>
    <property type="molecule type" value="Genomic_DNA"/>
</dbReference>
<evidence type="ECO:0000313" key="3">
    <source>
        <dbReference type="Proteomes" id="UP000237000"/>
    </source>
</evidence>
<evidence type="ECO:0000256" key="1">
    <source>
        <dbReference type="SAM" id="MobiDB-lite"/>
    </source>
</evidence>
<reference evidence="3" key="1">
    <citation type="submission" date="2016-06" db="EMBL/GenBank/DDBJ databases">
        <title>Parallel loss of symbiosis genes in relatives of nitrogen-fixing non-legume Parasponia.</title>
        <authorList>
            <person name="Van Velzen R."/>
            <person name="Holmer R."/>
            <person name="Bu F."/>
            <person name="Rutten L."/>
            <person name="Van Zeijl A."/>
            <person name="Liu W."/>
            <person name="Santuari L."/>
            <person name="Cao Q."/>
            <person name="Sharma T."/>
            <person name="Shen D."/>
            <person name="Roswanjaya Y."/>
            <person name="Wardhani T."/>
            <person name="Kalhor M.S."/>
            <person name="Jansen J."/>
            <person name="Van den Hoogen J."/>
            <person name="Gungor B."/>
            <person name="Hartog M."/>
            <person name="Hontelez J."/>
            <person name="Verver J."/>
            <person name="Yang W.-C."/>
            <person name="Schijlen E."/>
            <person name="Repin R."/>
            <person name="Schilthuizen M."/>
            <person name="Schranz E."/>
            <person name="Heidstra R."/>
            <person name="Miyata K."/>
            <person name="Fedorova E."/>
            <person name="Kohlen W."/>
            <person name="Bisseling T."/>
            <person name="Smit S."/>
            <person name="Geurts R."/>
        </authorList>
    </citation>
    <scope>NUCLEOTIDE SEQUENCE [LARGE SCALE GENOMIC DNA]</scope>
    <source>
        <strain evidence="3">cv. RG33-2</strain>
    </source>
</reference>
<dbReference type="Proteomes" id="UP000237000">
    <property type="component" value="Unassembled WGS sequence"/>
</dbReference>
<name>A0A2P5EHD9_TREOI</name>
<dbReference type="AlphaFoldDB" id="A0A2P5EHD9"/>
<protein>
    <submittedName>
        <fullName evidence="2">Uncharacterized protein</fullName>
    </submittedName>
</protein>
<proteinExistence type="predicted"/>
<evidence type="ECO:0000313" key="2">
    <source>
        <dbReference type="EMBL" id="PON84939.1"/>
    </source>
</evidence>
<comment type="caution">
    <text evidence="2">The sequence shown here is derived from an EMBL/GenBank/DDBJ whole genome shotgun (WGS) entry which is preliminary data.</text>
</comment>